<reference evidence="1 2" key="1">
    <citation type="submission" date="2021-02" db="EMBL/GenBank/DDBJ databases">
        <title>Draft Genome Sequences of 5 Vibrio neptunius Strains Isolated From of Bivalve Hatcheries.</title>
        <authorList>
            <person name="Galvis F."/>
            <person name="Barja J.L."/>
            <person name="Lemos M.L."/>
            <person name="Balado M."/>
        </authorList>
    </citation>
    <scope>NUCLEOTIDE SEQUENCE [LARGE SCALE GENOMIC DNA]</scope>
    <source>
        <strain evidence="1 2">PP-145.98</strain>
    </source>
</reference>
<organism evidence="1 2">
    <name type="scientific">Vibrio neptunius</name>
    <dbReference type="NCBI Taxonomy" id="170651"/>
    <lineage>
        <taxon>Bacteria</taxon>
        <taxon>Pseudomonadati</taxon>
        <taxon>Pseudomonadota</taxon>
        <taxon>Gammaproteobacteria</taxon>
        <taxon>Vibrionales</taxon>
        <taxon>Vibrionaceae</taxon>
        <taxon>Vibrio</taxon>
    </lineage>
</organism>
<name>A0ABS2ZYZ3_9VIBR</name>
<evidence type="ECO:0000313" key="2">
    <source>
        <dbReference type="Proteomes" id="UP000779070"/>
    </source>
</evidence>
<comment type="caution">
    <text evidence="1">The sequence shown here is derived from an EMBL/GenBank/DDBJ whole genome shotgun (WGS) entry which is preliminary data.</text>
</comment>
<proteinExistence type="predicted"/>
<dbReference type="Proteomes" id="UP000779070">
    <property type="component" value="Unassembled WGS sequence"/>
</dbReference>
<accession>A0ABS2ZYZ3</accession>
<keyword evidence="2" id="KW-1185">Reference proteome</keyword>
<evidence type="ECO:0000313" key="1">
    <source>
        <dbReference type="EMBL" id="MBN3576691.1"/>
    </source>
</evidence>
<gene>
    <name evidence="1" type="ORF">JYA62_03290</name>
</gene>
<dbReference type="EMBL" id="JAFHLB010000003">
    <property type="protein sequence ID" value="MBN3576691.1"/>
    <property type="molecule type" value="Genomic_DNA"/>
</dbReference>
<protein>
    <submittedName>
        <fullName evidence="1">Uncharacterized protein</fullName>
    </submittedName>
</protein>
<sequence length="183" mass="20967">MSEYYLIASAGPCASTEVSDRNLDYIGFKACARPPIEPIRIYETFKPEGDYETPEFVHTKVDALSKRVVMEAGLQYIYGIHWVPAFIKNSKGHRDYLFINYLQKLKCLDFDKSEYTCVDSFGGVTGLEKIVIDENFLAETPLNQRLIFKMEEAAYILFHRTIVERIIATNPINTTFKPCAQCI</sequence>
<dbReference type="RefSeq" id="WP_206368999.1">
    <property type="nucleotide sequence ID" value="NZ_CAWPTM010000145.1"/>
</dbReference>